<dbReference type="AlphaFoldDB" id="A0A9J6EZR9"/>
<sequence>MQAEVSAADAGLGKKDSLVVLRKRLQENDVNESSNIKINTLLGVAATLLLTILLVIYIVALEGSERPRGLRNDDHHPAPCYLLGPLRPPTPLVTPAKVTSRSLYLQRRMPPWH</sequence>
<proteinExistence type="predicted"/>
<organism evidence="2 3">
    <name type="scientific">Rhipicephalus microplus</name>
    <name type="common">Cattle tick</name>
    <name type="synonym">Boophilus microplus</name>
    <dbReference type="NCBI Taxonomy" id="6941"/>
    <lineage>
        <taxon>Eukaryota</taxon>
        <taxon>Metazoa</taxon>
        <taxon>Ecdysozoa</taxon>
        <taxon>Arthropoda</taxon>
        <taxon>Chelicerata</taxon>
        <taxon>Arachnida</taxon>
        <taxon>Acari</taxon>
        <taxon>Parasitiformes</taxon>
        <taxon>Ixodida</taxon>
        <taxon>Ixodoidea</taxon>
        <taxon>Ixodidae</taxon>
        <taxon>Rhipicephalinae</taxon>
        <taxon>Rhipicephalus</taxon>
        <taxon>Boophilus</taxon>
    </lineage>
</organism>
<evidence type="ECO:0000313" key="2">
    <source>
        <dbReference type="EMBL" id="KAH8039741.1"/>
    </source>
</evidence>
<dbReference type="EMBL" id="JABSTU010000001">
    <property type="protein sequence ID" value="KAH8039741.1"/>
    <property type="molecule type" value="Genomic_DNA"/>
</dbReference>
<feature type="transmembrane region" description="Helical" evidence="1">
    <location>
        <begin position="41"/>
        <end position="61"/>
    </location>
</feature>
<keyword evidence="1" id="KW-1133">Transmembrane helix</keyword>
<gene>
    <name evidence="2" type="ORF">HPB51_008579</name>
</gene>
<evidence type="ECO:0000313" key="3">
    <source>
        <dbReference type="Proteomes" id="UP000821866"/>
    </source>
</evidence>
<comment type="caution">
    <text evidence="2">The sequence shown here is derived from an EMBL/GenBank/DDBJ whole genome shotgun (WGS) entry which is preliminary data.</text>
</comment>
<protein>
    <submittedName>
        <fullName evidence="2">Uncharacterized protein</fullName>
    </submittedName>
</protein>
<dbReference type="Proteomes" id="UP000821866">
    <property type="component" value="Chromosome 1"/>
</dbReference>
<keyword evidence="1" id="KW-0812">Transmembrane</keyword>
<keyword evidence="3" id="KW-1185">Reference proteome</keyword>
<accession>A0A9J6EZR9</accession>
<reference evidence="2" key="2">
    <citation type="submission" date="2021-09" db="EMBL/GenBank/DDBJ databases">
        <authorList>
            <person name="Jia N."/>
            <person name="Wang J."/>
            <person name="Shi W."/>
            <person name="Du L."/>
            <person name="Sun Y."/>
            <person name="Zhan W."/>
            <person name="Jiang J."/>
            <person name="Wang Q."/>
            <person name="Zhang B."/>
            <person name="Ji P."/>
            <person name="Sakyi L.B."/>
            <person name="Cui X."/>
            <person name="Yuan T."/>
            <person name="Jiang B."/>
            <person name="Yang W."/>
            <person name="Lam T.T.-Y."/>
            <person name="Chang Q."/>
            <person name="Ding S."/>
            <person name="Wang X."/>
            <person name="Zhu J."/>
            <person name="Ruan X."/>
            <person name="Zhao L."/>
            <person name="Wei J."/>
            <person name="Que T."/>
            <person name="Du C."/>
            <person name="Cheng J."/>
            <person name="Dai P."/>
            <person name="Han X."/>
            <person name="Huang E."/>
            <person name="Gao Y."/>
            <person name="Liu J."/>
            <person name="Shao H."/>
            <person name="Ye R."/>
            <person name="Li L."/>
            <person name="Wei W."/>
            <person name="Wang X."/>
            <person name="Wang C."/>
            <person name="Huo Q."/>
            <person name="Li W."/>
            <person name="Guo W."/>
            <person name="Chen H."/>
            <person name="Chen S."/>
            <person name="Zhou L."/>
            <person name="Zhou L."/>
            <person name="Ni X."/>
            <person name="Tian J."/>
            <person name="Zhou Y."/>
            <person name="Sheng Y."/>
            <person name="Liu T."/>
            <person name="Pan Y."/>
            <person name="Xia L."/>
            <person name="Li J."/>
            <person name="Zhao F."/>
            <person name="Cao W."/>
        </authorList>
    </citation>
    <scope>NUCLEOTIDE SEQUENCE</scope>
    <source>
        <strain evidence="2">Rmic-2018</strain>
        <tissue evidence="2">Larvae</tissue>
    </source>
</reference>
<name>A0A9J6EZR9_RHIMP</name>
<keyword evidence="1" id="KW-0472">Membrane</keyword>
<evidence type="ECO:0000256" key="1">
    <source>
        <dbReference type="SAM" id="Phobius"/>
    </source>
</evidence>
<reference evidence="2" key="1">
    <citation type="journal article" date="2020" name="Cell">
        <title>Large-Scale Comparative Analyses of Tick Genomes Elucidate Their Genetic Diversity and Vector Capacities.</title>
        <authorList>
            <consortium name="Tick Genome and Microbiome Consortium (TIGMIC)"/>
            <person name="Jia N."/>
            <person name="Wang J."/>
            <person name="Shi W."/>
            <person name="Du L."/>
            <person name="Sun Y."/>
            <person name="Zhan W."/>
            <person name="Jiang J.F."/>
            <person name="Wang Q."/>
            <person name="Zhang B."/>
            <person name="Ji P."/>
            <person name="Bell-Sakyi L."/>
            <person name="Cui X.M."/>
            <person name="Yuan T.T."/>
            <person name="Jiang B.G."/>
            <person name="Yang W.F."/>
            <person name="Lam T.T."/>
            <person name="Chang Q.C."/>
            <person name="Ding S.J."/>
            <person name="Wang X.J."/>
            <person name="Zhu J.G."/>
            <person name="Ruan X.D."/>
            <person name="Zhao L."/>
            <person name="Wei J.T."/>
            <person name="Ye R.Z."/>
            <person name="Que T.C."/>
            <person name="Du C.H."/>
            <person name="Zhou Y.H."/>
            <person name="Cheng J.X."/>
            <person name="Dai P.F."/>
            <person name="Guo W.B."/>
            <person name="Han X.H."/>
            <person name="Huang E.J."/>
            <person name="Li L.F."/>
            <person name="Wei W."/>
            <person name="Gao Y.C."/>
            <person name="Liu J.Z."/>
            <person name="Shao H.Z."/>
            <person name="Wang X."/>
            <person name="Wang C.C."/>
            <person name="Yang T.C."/>
            <person name="Huo Q.B."/>
            <person name="Li W."/>
            <person name="Chen H.Y."/>
            <person name="Chen S.E."/>
            <person name="Zhou L.G."/>
            <person name="Ni X.B."/>
            <person name="Tian J.H."/>
            <person name="Sheng Y."/>
            <person name="Liu T."/>
            <person name="Pan Y.S."/>
            <person name="Xia L.Y."/>
            <person name="Li J."/>
            <person name="Zhao F."/>
            <person name="Cao W.C."/>
        </authorList>
    </citation>
    <scope>NUCLEOTIDE SEQUENCE</scope>
    <source>
        <strain evidence="2">Rmic-2018</strain>
    </source>
</reference>